<dbReference type="AlphaFoldDB" id="A0A9N9YIC9"/>
<sequence>MSHQAHNIPWNVFGSNLKFRTRIPCADDGAGLHFRFRPTQGKELTHFVNAFTRNIHQHTDLERQKYPEAHDVLGSDDIALDDRVARIITPAVRLWRSERRDKLGEVDESPTNALCHHSEPDERCRCPLSHSQRKMVSFLHKYRWSDCYKFFDDHKDDYLGLEVFKSLLMHGEMDTLLKICAHPDVGFPSWWDAQLCLCNPQDLGRDYLEYALDAYLVLNIFLSSFPESWAPGRSDQDYRRTKQASELATHPHRQFFGIARGQFNSYSGFKCPTSSKRKDRFSGTNQPYGRLTYEEFLESQTTMDFLPSLSDVLHVRWVLCEKGLPVEVSQLILDKALYRPQRRLKVPHDPLHPENIEELNKYLKFCWLVLVRSEVVAREVGMKIPWKDLLSESIERLLGCSCRKLLERGEPPDDDLVWFK</sequence>
<protein>
    <submittedName>
        <fullName evidence="1">Uncharacterized protein</fullName>
    </submittedName>
</protein>
<organism evidence="1 2">
    <name type="scientific">Clonostachys rhizophaga</name>
    <dbReference type="NCBI Taxonomy" id="160324"/>
    <lineage>
        <taxon>Eukaryota</taxon>
        <taxon>Fungi</taxon>
        <taxon>Dikarya</taxon>
        <taxon>Ascomycota</taxon>
        <taxon>Pezizomycotina</taxon>
        <taxon>Sordariomycetes</taxon>
        <taxon>Hypocreomycetidae</taxon>
        <taxon>Hypocreales</taxon>
        <taxon>Bionectriaceae</taxon>
        <taxon>Clonostachys</taxon>
    </lineage>
</organism>
<dbReference type="EMBL" id="CABFNQ020000593">
    <property type="protein sequence ID" value="CAH0019899.1"/>
    <property type="molecule type" value="Genomic_DNA"/>
</dbReference>
<gene>
    <name evidence="1" type="ORF">CRHIZ90672A_00013647</name>
</gene>
<comment type="caution">
    <text evidence="1">The sequence shown here is derived from an EMBL/GenBank/DDBJ whole genome shotgun (WGS) entry which is preliminary data.</text>
</comment>
<evidence type="ECO:0000313" key="1">
    <source>
        <dbReference type="EMBL" id="CAH0019899.1"/>
    </source>
</evidence>
<keyword evidence="2" id="KW-1185">Reference proteome</keyword>
<reference evidence="1" key="1">
    <citation type="submission" date="2021-10" db="EMBL/GenBank/DDBJ databases">
        <authorList>
            <person name="Piombo E."/>
        </authorList>
    </citation>
    <scope>NUCLEOTIDE SEQUENCE</scope>
</reference>
<accession>A0A9N9YIC9</accession>
<dbReference type="OrthoDB" id="3204049at2759"/>
<proteinExistence type="predicted"/>
<dbReference type="Proteomes" id="UP000696573">
    <property type="component" value="Unassembled WGS sequence"/>
</dbReference>
<name>A0A9N9YIC9_9HYPO</name>
<evidence type="ECO:0000313" key="2">
    <source>
        <dbReference type="Proteomes" id="UP000696573"/>
    </source>
</evidence>